<feature type="region of interest" description="Disordered" evidence="2">
    <location>
        <begin position="1"/>
        <end position="49"/>
    </location>
</feature>
<name>A0ABM4EKA0_9AVES</name>
<gene>
    <name evidence="4" type="primary">MAP9</name>
</gene>
<keyword evidence="1" id="KW-0175">Coiled coil</keyword>
<evidence type="ECO:0000313" key="4">
    <source>
        <dbReference type="RefSeq" id="XP_067153133.1"/>
    </source>
</evidence>
<feature type="coiled-coil region" evidence="1">
    <location>
        <begin position="650"/>
        <end position="677"/>
    </location>
</feature>
<organism evidence="3 4">
    <name type="scientific">Apteryx mantelli</name>
    <name type="common">North Island brown kiwi</name>
    <dbReference type="NCBI Taxonomy" id="2696672"/>
    <lineage>
        <taxon>Eukaryota</taxon>
        <taxon>Metazoa</taxon>
        <taxon>Chordata</taxon>
        <taxon>Craniata</taxon>
        <taxon>Vertebrata</taxon>
        <taxon>Euteleostomi</taxon>
        <taxon>Archelosauria</taxon>
        <taxon>Archosauria</taxon>
        <taxon>Dinosauria</taxon>
        <taxon>Saurischia</taxon>
        <taxon>Theropoda</taxon>
        <taxon>Coelurosauria</taxon>
        <taxon>Aves</taxon>
        <taxon>Palaeognathae</taxon>
        <taxon>Apterygiformes</taxon>
        <taxon>Apterygidae</taxon>
        <taxon>Apteryx</taxon>
    </lineage>
</organism>
<dbReference type="Proteomes" id="UP001652627">
    <property type="component" value="Chromosome 5"/>
</dbReference>
<dbReference type="GeneID" id="136992151"/>
<feature type="region of interest" description="Disordered" evidence="2">
    <location>
        <begin position="609"/>
        <end position="641"/>
    </location>
</feature>
<dbReference type="RefSeq" id="XP_067153133.1">
    <property type="nucleotide sequence ID" value="XM_067297032.1"/>
</dbReference>
<keyword evidence="3" id="KW-1185">Reference proteome</keyword>
<protein>
    <submittedName>
        <fullName evidence="4">Microtubule-associated protein 9</fullName>
    </submittedName>
</protein>
<dbReference type="PANTHER" id="PTHR14739">
    <property type="entry name" value="MICROTUBULE-ASSOCIATED PROTEIN 9"/>
    <property type="match status" value="1"/>
</dbReference>
<evidence type="ECO:0000256" key="2">
    <source>
        <dbReference type="SAM" id="MobiDB-lite"/>
    </source>
</evidence>
<feature type="compositionally biased region" description="Basic and acidic residues" evidence="2">
    <location>
        <begin position="135"/>
        <end position="158"/>
    </location>
</feature>
<feature type="region of interest" description="Disordered" evidence="2">
    <location>
        <begin position="116"/>
        <end position="158"/>
    </location>
</feature>
<evidence type="ECO:0000256" key="1">
    <source>
        <dbReference type="SAM" id="Coils"/>
    </source>
</evidence>
<dbReference type="PANTHER" id="PTHR14739:SF9">
    <property type="entry name" value="MICROTUBULE-ASSOCIATED PROTEIN 9"/>
    <property type="match status" value="1"/>
</dbReference>
<accession>A0ABM4EKA0</accession>
<evidence type="ECO:0000313" key="3">
    <source>
        <dbReference type="Proteomes" id="UP001652627"/>
    </source>
</evidence>
<feature type="compositionally biased region" description="Gly residues" evidence="2">
    <location>
        <begin position="1"/>
        <end position="11"/>
    </location>
</feature>
<dbReference type="InterPro" id="IPR026106">
    <property type="entry name" value="MAP9"/>
</dbReference>
<feature type="compositionally biased region" description="Acidic residues" evidence="2">
    <location>
        <begin position="124"/>
        <end position="134"/>
    </location>
</feature>
<reference evidence="4" key="1">
    <citation type="submission" date="2025-08" db="UniProtKB">
        <authorList>
            <consortium name="RefSeq"/>
        </authorList>
    </citation>
    <scope>IDENTIFICATION</scope>
    <source>
        <tissue evidence="4">Blood</tissue>
    </source>
</reference>
<feature type="compositionally biased region" description="Acidic residues" evidence="2">
    <location>
        <begin position="37"/>
        <end position="47"/>
    </location>
</feature>
<feature type="compositionally biased region" description="Basic and acidic residues" evidence="2">
    <location>
        <begin position="244"/>
        <end position="255"/>
    </location>
</feature>
<sequence length="724" mass="83631">MSGQGGGGGAACGQSPAEDELQDAVSARAARQQTAEYSDDFESDEDGMLNSTVEELPESKLDFENTKKSAAFESSLSDEDASQKAALLENEAADDLTLSFHEEKFQQTIILENENMWDDRKDSEEECLESQTQDDDGKNNEKCSTAEEVPHDNSESDHCNDLCMPELQKEREVITLNQEKNKPIPKQRVRKIRNVSTSGEKKALKYCCCYLSENISIPSLDDCYKPSPQPRSLLRKSGPVEDNDLNRSEEKKTSRNELSSFSAPSYLTSLNATPEKKMFAESPDPEVRARMEICYELFTCLFVTFWSKGQWLEGTLPPLSIHFVSHNKRSGDSNLLMPGDAPRVKDQDQRENISISDLKLEDNTRKSPSVIEKMMTTGYEKTRKLEKSTDDSSERKVQIVEGQIVTDTIQEVSMDDKSEHVEVKNTSKDFDKKQSETKETIPQKMKASSPGRSLYFSHLKKNVKAVLSSTAVSPQYLGTLKVLEDKHLQKYSAETGKADSLRAAVYQDWLEKKRVFLLELKRIKKKQAENLRNNTEKKEAVKREEAIASFEAWKAMKEREAKKLNEKRKLEELEKKRVAEQDEEKREAAQKAFEKWKERKVEYLRELSRKEKQSERIRKKKEEELVAEKKRDSMSAVEKWNEKKEECIKQKKVEKILERRKQEMQQVKKEEKDKRAMEEYERWLEKKERKEQLEKKQKKLKVVLVDEAPSPWSPPGKVTYSRNY</sequence>
<proteinExistence type="predicted"/>
<feature type="region of interest" description="Disordered" evidence="2">
    <location>
        <begin position="228"/>
        <end position="259"/>
    </location>
</feature>